<evidence type="ECO:0000313" key="13">
    <source>
        <dbReference type="EMBL" id="MDO8168140.1"/>
    </source>
</evidence>
<evidence type="ECO:0000256" key="7">
    <source>
        <dbReference type="ARBA" id="ARBA00022842"/>
    </source>
</evidence>
<reference evidence="13 14" key="1">
    <citation type="journal article" date="2023" name="Int. J. Syst. Evol. Microbiol.">
        <title>The observation of taxonomic boundaries for the 16SrII and 16SrXXV phytoplasmas using genome-based delimitation.</title>
        <authorList>
            <person name="Rodrigues Jardim B."/>
            <person name="Tran-Nguyen L.T.T."/>
            <person name="Gambley C."/>
            <person name="Al-Sadi A.M."/>
            <person name="Al-Subhi A.M."/>
            <person name="Foissac X."/>
            <person name="Salar P."/>
            <person name="Cai H."/>
            <person name="Yang J.Y."/>
            <person name="Davis R."/>
            <person name="Jones L."/>
            <person name="Rodoni B."/>
            <person name="Constable F.E."/>
        </authorList>
    </citation>
    <scope>NUCLEOTIDE SEQUENCE [LARGE SCALE GENOMIC DNA]</scope>
    <source>
        <strain evidence="13">BAWM-155c</strain>
    </source>
</reference>
<dbReference type="RefSeq" id="WP_304515344.1">
    <property type="nucleotide sequence ID" value="NZ_JAOSID010000004.1"/>
</dbReference>
<dbReference type="SUPFAM" id="SSF52540">
    <property type="entry name" value="P-loop containing nucleoside triphosphate hydrolases"/>
    <property type="match status" value="1"/>
</dbReference>
<dbReference type="InterPro" id="IPR006073">
    <property type="entry name" value="GTP-bd"/>
</dbReference>
<evidence type="ECO:0000256" key="8">
    <source>
        <dbReference type="ARBA" id="ARBA00023134"/>
    </source>
</evidence>
<feature type="domain" description="OCT" evidence="11">
    <location>
        <begin position="341"/>
        <end position="419"/>
    </location>
</feature>
<comment type="similarity">
    <text evidence="2 9">Belongs to the TRAFAC class OBG-HflX-like GTPase superfamily. OBG GTPase family.</text>
</comment>
<dbReference type="PIRSF" id="PIRSF002401">
    <property type="entry name" value="GTP_bd_Obg/CgtA"/>
    <property type="match status" value="1"/>
</dbReference>
<evidence type="ECO:0000259" key="10">
    <source>
        <dbReference type="PROSITE" id="PS51710"/>
    </source>
</evidence>
<evidence type="ECO:0000313" key="14">
    <source>
        <dbReference type="Proteomes" id="UP001172036"/>
    </source>
</evidence>
<dbReference type="NCBIfam" id="NF008956">
    <property type="entry name" value="PRK12299.1"/>
    <property type="match status" value="1"/>
</dbReference>
<dbReference type="Gene3D" id="3.40.50.300">
    <property type="entry name" value="P-loop containing nucleotide triphosphate hydrolases"/>
    <property type="match status" value="1"/>
</dbReference>
<evidence type="ECO:0000256" key="9">
    <source>
        <dbReference type="HAMAP-Rule" id="MF_01454"/>
    </source>
</evidence>
<dbReference type="PANTHER" id="PTHR11702">
    <property type="entry name" value="DEVELOPMENTALLY REGULATED GTP-BINDING PROTEIN-RELATED"/>
    <property type="match status" value="1"/>
</dbReference>
<feature type="binding site" evidence="9">
    <location>
        <begin position="279"/>
        <end position="282"/>
    </location>
    <ligand>
        <name>GTP</name>
        <dbReference type="ChEBI" id="CHEBI:37565"/>
    </ligand>
</feature>
<dbReference type="NCBIfam" id="TIGR02729">
    <property type="entry name" value="Obg_CgtA"/>
    <property type="match status" value="1"/>
</dbReference>
<dbReference type="InterPro" id="IPR015349">
    <property type="entry name" value="OCT_dom"/>
</dbReference>
<dbReference type="NCBIfam" id="NF008954">
    <property type="entry name" value="PRK12296.1"/>
    <property type="match status" value="1"/>
</dbReference>
<feature type="binding site" evidence="9">
    <location>
        <position position="173"/>
    </location>
    <ligand>
        <name>Mg(2+)</name>
        <dbReference type="ChEBI" id="CHEBI:18420"/>
    </ligand>
</feature>
<dbReference type="Gene3D" id="2.70.210.12">
    <property type="entry name" value="GTP1/OBG domain"/>
    <property type="match status" value="1"/>
</dbReference>
<comment type="subunit">
    <text evidence="9">Monomer.</text>
</comment>
<evidence type="ECO:0000259" key="12">
    <source>
        <dbReference type="PROSITE" id="PS51883"/>
    </source>
</evidence>
<dbReference type="Pfam" id="PF01018">
    <property type="entry name" value="GTP1_OBG"/>
    <property type="match status" value="1"/>
</dbReference>
<dbReference type="InterPro" id="IPR036726">
    <property type="entry name" value="GTP1_OBG_dom_sf"/>
</dbReference>
<keyword evidence="7 9" id="KW-0460">Magnesium</keyword>
<dbReference type="NCBIfam" id="TIGR03595">
    <property type="entry name" value="Obg_CgtA_exten"/>
    <property type="match status" value="1"/>
</dbReference>
<dbReference type="InterPro" id="IPR014100">
    <property type="entry name" value="GTP-bd_Obg/CgtA"/>
</dbReference>
<feature type="binding site" evidence="9">
    <location>
        <begin position="306"/>
        <end position="308"/>
    </location>
    <ligand>
        <name>GTP</name>
        <dbReference type="ChEBI" id="CHEBI:37565"/>
    </ligand>
</feature>
<dbReference type="EC" id="3.6.5.-" evidence="9"/>
<keyword evidence="14" id="KW-1185">Reference proteome</keyword>
<dbReference type="InterPro" id="IPR036346">
    <property type="entry name" value="GTP-bd_prot_GTP1/OBG_C_sf"/>
</dbReference>
<dbReference type="HAMAP" id="MF_01454">
    <property type="entry name" value="GTPase_Obg"/>
    <property type="match status" value="1"/>
</dbReference>
<dbReference type="SUPFAM" id="SSF82051">
    <property type="entry name" value="Obg GTP-binding protein N-terminal domain"/>
    <property type="match status" value="1"/>
</dbReference>
<keyword evidence="5 9" id="KW-0547">Nucleotide-binding</keyword>
<dbReference type="NCBIfam" id="TIGR00231">
    <property type="entry name" value="small_GTP"/>
    <property type="match status" value="1"/>
</dbReference>
<dbReference type="Pfam" id="PF09269">
    <property type="entry name" value="DUF1967"/>
    <property type="match status" value="1"/>
</dbReference>
<dbReference type="SUPFAM" id="SSF102741">
    <property type="entry name" value="Obg GTP-binding protein C-terminal domain"/>
    <property type="match status" value="1"/>
</dbReference>
<comment type="function">
    <text evidence="9">An essential GTPase which binds GTP, GDP and possibly (p)ppGpp with moderate affinity, with high nucleotide exchange rates and a fairly low GTP hydrolysis rate. Plays a role in control of the cell cycle, stress response, ribosome biogenesis and in those bacteria that undergo differentiation, in morphogenesis control.</text>
</comment>
<dbReference type="PROSITE" id="PS51710">
    <property type="entry name" value="G_OBG"/>
    <property type="match status" value="1"/>
</dbReference>
<feature type="domain" description="Obg" evidence="12">
    <location>
        <begin position="1"/>
        <end position="159"/>
    </location>
</feature>
<name>A0ABT9DDN4_9MOLU</name>
<dbReference type="CDD" id="cd01898">
    <property type="entry name" value="Obg"/>
    <property type="match status" value="1"/>
</dbReference>
<evidence type="ECO:0000256" key="3">
    <source>
        <dbReference type="ARBA" id="ARBA00022490"/>
    </source>
</evidence>
<keyword evidence="8 9" id="KW-0342">GTP-binding</keyword>
<evidence type="ECO:0000256" key="4">
    <source>
        <dbReference type="ARBA" id="ARBA00022723"/>
    </source>
</evidence>
<dbReference type="Proteomes" id="UP001172036">
    <property type="component" value="Unassembled WGS sequence"/>
</dbReference>
<dbReference type="PROSITE" id="PS51883">
    <property type="entry name" value="OBG"/>
    <property type="match status" value="1"/>
</dbReference>
<dbReference type="Gene3D" id="3.30.300.350">
    <property type="entry name" value="GTP-binding protein OBG, C-terminal domain"/>
    <property type="match status" value="1"/>
</dbReference>
<evidence type="ECO:0000259" key="11">
    <source>
        <dbReference type="PROSITE" id="PS51881"/>
    </source>
</evidence>
<evidence type="ECO:0000256" key="2">
    <source>
        <dbReference type="ARBA" id="ARBA00007699"/>
    </source>
</evidence>
<keyword evidence="6 9" id="KW-0378">Hydrolase</keyword>
<dbReference type="InterPro" id="IPR006169">
    <property type="entry name" value="GTP1_OBG_dom"/>
</dbReference>
<keyword evidence="3 9" id="KW-0963">Cytoplasm</keyword>
<keyword evidence="4 9" id="KW-0479">Metal-binding</keyword>
<comment type="caution">
    <text evidence="13">The sequence shown here is derived from an EMBL/GenBank/DDBJ whole genome shotgun (WGS) entry which is preliminary data.</text>
</comment>
<dbReference type="PANTHER" id="PTHR11702:SF31">
    <property type="entry name" value="MITOCHONDRIAL RIBOSOME-ASSOCIATED GTPASE 2"/>
    <property type="match status" value="1"/>
</dbReference>
<dbReference type="PRINTS" id="PR00326">
    <property type="entry name" value="GTP1OBG"/>
</dbReference>
<dbReference type="InterPro" id="IPR005225">
    <property type="entry name" value="Small_GTP-bd"/>
</dbReference>
<accession>A0ABT9DDN4</accession>
<dbReference type="PROSITE" id="PS51881">
    <property type="entry name" value="OCT"/>
    <property type="match status" value="1"/>
</dbReference>
<proteinExistence type="inferred from homology"/>
<feature type="binding site" evidence="9">
    <location>
        <begin position="191"/>
        <end position="195"/>
    </location>
    <ligand>
        <name>GTP</name>
        <dbReference type="ChEBI" id="CHEBI:37565"/>
    </ligand>
</feature>
<feature type="binding site" evidence="9">
    <location>
        <begin position="212"/>
        <end position="215"/>
    </location>
    <ligand>
        <name>GTP</name>
        <dbReference type="ChEBI" id="CHEBI:37565"/>
    </ligand>
</feature>
<dbReference type="InterPro" id="IPR045086">
    <property type="entry name" value="OBG_GTPase"/>
</dbReference>
<evidence type="ECO:0000256" key="1">
    <source>
        <dbReference type="ARBA" id="ARBA00001946"/>
    </source>
</evidence>
<evidence type="ECO:0000256" key="5">
    <source>
        <dbReference type="ARBA" id="ARBA00022741"/>
    </source>
</evidence>
<comment type="subcellular location">
    <subcellularLocation>
        <location evidence="9">Cytoplasm</location>
    </subcellularLocation>
</comment>
<feature type="binding site" evidence="9">
    <location>
        <position position="193"/>
    </location>
    <ligand>
        <name>Mg(2+)</name>
        <dbReference type="ChEBI" id="CHEBI:18420"/>
    </ligand>
</feature>
<dbReference type="InterPro" id="IPR031167">
    <property type="entry name" value="G_OBG"/>
</dbReference>
<comment type="cofactor">
    <cofactor evidence="1 9">
        <name>Mg(2+)</name>
        <dbReference type="ChEBI" id="CHEBI:18420"/>
    </cofactor>
</comment>
<feature type="domain" description="OBG-type G" evidence="10">
    <location>
        <begin position="160"/>
        <end position="325"/>
    </location>
</feature>
<protein>
    <recommendedName>
        <fullName evidence="9">GTPase Obg</fullName>
        <ecNumber evidence="9">3.6.5.-</ecNumber>
    </recommendedName>
    <alternativeName>
        <fullName evidence="9">GTP-binding protein Obg</fullName>
    </alternativeName>
</protein>
<sequence>MNFIDETINLVQAGNGGNGKVAFRREKYVPYGGPSGGNGGDGGSVIFVGTSNENTLLTLKYQKTIKAFHGSNGQDKNKNGAKAPNLFIKVPLGVIVYDHPKNKFIGEILKPGDQLVIAKGGRGGRGNYSLANYKNKAPSFAEKGDLGENIIIKTELKILADVGLIGLPNVGKSSLISVLSNAKPKIDSYPFTTLTPSLGMVFDKDFSFVMADIPGLIKDASLGRGMGISFLKHIERCKLLVHICSAENNDIYQDYLNLNQELQVYNPKILDKPQIIVLNKMDLTTAKANLSNFKKHLKGSDVIPISVINKVNLKYLKFKIIEFLRNDKYLQIENTINHNFFSLEEDQKFYIYKDDQGYFVVTGKLITKLFNRTDLNNYESIKKFSYTLKKIGVEEELKKKGMKYNDQVKICDYLFEFIDDQTF</sequence>
<dbReference type="NCBIfam" id="NF008955">
    <property type="entry name" value="PRK12297.1"/>
    <property type="match status" value="1"/>
</dbReference>
<gene>
    <name evidence="13" type="primary">obgE</name>
    <name evidence="9" type="synonym">obg</name>
    <name evidence="13" type="ORF">OC680_01410</name>
</gene>
<evidence type="ECO:0000256" key="6">
    <source>
        <dbReference type="ARBA" id="ARBA00022801"/>
    </source>
</evidence>
<dbReference type="EMBL" id="JAOSID010000004">
    <property type="protein sequence ID" value="MDO8168140.1"/>
    <property type="molecule type" value="Genomic_DNA"/>
</dbReference>
<organism evidence="13 14">
    <name type="scientific">Candidatus Phytoplasma melaleucae</name>
    <dbReference type="NCBI Taxonomy" id="2982630"/>
    <lineage>
        <taxon>Bacteria</taxon>
        <taxon>Bacillati</taxon>
        <taxon>Mycoplasmatota</taxon>
        <taxon>Mollicutes</taxon>
        <taxon>Acholeplasmatales</taxon>
        <taxon>Acholeplasmataceae</taxon>
        <taxon>Candidatus Phytoplasma</taxon>
    </lineage>
</organism>
<dbReference type="Pfam" id="PF01926">
    <property type="entry name" value="MMR_HSR1"/>
    <property type="match status" value="1"/>
</dbReference>
<dbReference type="InterPro" id="IPR027417">
    <property type="entry name" value="P-loop_NTPase"/>
</dbReference>
<feature type="binding site" evidence="9">
    <location>
        <begin position="166"/>
        <end position="173"/>
    </location>
    <ligand>
        <name>GTP</name>
        <dbReference type="ChEBI" id="CHEBI:37565"/>
    </ligand>
</feature>